<reference evidence="7 8" key="1">
    <citation type="submission" date="2020-08" db="EMBL/GenBank/DDBJ databases">
        <title>Genomic Encyclopedia of Type Strains, Phase IV (KMG-IV): sequencing the most valuable type-strain genomes for metagenomic binning, comparative biology and taxonomic classification.</title>
        <authorList>
            <person name="Goeker M."/>
        </authorList>
    </citation>
    <scope>NUCLEOTIDE SEQUENCE [LARGE SCALE GENOMIC DNA]</scope>
    <source>
        <strain evidence="7 8">DSM 7051</strain>
    </source>
</reference>
<dbReference type="PANTHER" id="PTHR39322:SF1">
    <property type="entry name" value="ISOVALERYL-HOMOSERINE LACTONE SYNTHASE"/>
    <property type="match status" value="1"/>
</dbReference>
<dbReference type="SUPFAM" id="SSF55729">
    <property type="entry name" value="Acyl-CoA N-acyltransferases (Nat)"/>
    <property type="match status" value="1"/>
</dbReference>
<gene>
    <name evidence="7" type="ORF">GGR00_005058</name>
</gene>
<dbReference type="GO" id="GO:0061579">
    <property type="term" value="F:N-acyl homoserine lactone synthase activity"/>
    <property type="evidence" value="ECO:0007669"/>
    <property type="project" value="UniProtKB-UniRule"/>
</dbReference>
<protein>
    <recommendedName>
        <fullName evidence="6">Acyl-homoserine-lactone synthase</fullName>
        <ecNumber evidence="6">2.3.1.184</ecNumber>
    </recommendedName>
    <alternativeName>
        <fullName evidence="6">Autoinducer synthesis protein</fullName>
    </alternativeName>
</protein>
<dbReference type="Gene3D" id="3.40.630.30">
    <property type="match status" value="1"/>
</dbReference>
<evidence type="ECO:0000313" key="8">
    <source>
        <dbReference type="Proteomes" id="UP000536262"/>
    </source>
</evidence>
<evidence type="ECO:0000256" key="1">
    <source>
        <dbReference type="ARBA" id="ARBA00022654"/>
    </source>
</evidence>
<dbReference type="EMBL" id="JACHOU010000021">
    <property type="protein sequence ID" value="MBB6357237.1"/>
    <property type="molecule type" value="Genomic_DNA"/>
</dbReference>
<dbReference type="GO" id="GO:0009372">
    <property type="term" value="P:quorum sensing"/>
    <property type="evidence" value="ECO:0007669"/>
    <property type="project" value="UniProtKB-UniRule"/>
</dbReference>
<dbReference type="InterPro" id="IPR001690">
    <property type="entry name" value="Autoind_synthase"/>
</dbReference>
<keyword evidence="8" id="KW-1185">Reference proteome</keyword>
<evidence type="ECO:0000256" key="4">
    <source>
        <dbReference type="ARBA" id="ARBA00022929"/>
    </source>
</evidence>
<dbReference type="AlphaFoldDB" id="A0A7X0KNJ6"/>
<sequence>MLNIVTWANANQYHLELDEAYRLRHRVFVDEKGWSDLRRDDGRETDRFDDENAVHMLYIEAGRVIGYQRMLPTTRPHLLSDVMPELCEGERPVGPNIWEWTRYCVEPAHRERGRMLSPVANALLSGIVEWGLDTGIDTIVIEMNPLWLLRLVQFHFRVTPLGVPHTINGEETVAVTAKFDERTLDRLRETRSVSSAVVAASVLRDPRPNSRPGR</sequence>
<dbReference type="InterPro" id="IPR016181">
    <property type="entry name" value="Acyl_CoA_acyltransferase"/>
</dbReference>
<comment type="similarity">
    <text evidence="5 6">Belongs to the autoinducer synthase family.</text>
</comment>
<evidence type="ECO:0000256" key="3">
    <source>
        <dbReference type="ARBA" id="ARBA00022691"/>
    </source>
</evidence>
<keyword evidence="7" id="KW-0012">Acyltransferase</keyword>
<dbReference type="PROSITE" id="PS51187">
    <property type="entry name" value="AUTOINDUCER_SYNTH_2"/>
    <property type="match status" value="1"/>
</dbReference>
<keyword evidence="2 6" id="KW-0808">Transferase</keyword>
<dbReference type="PRINTS" id="PR01549">
    <property type="entry name" value="AUTOINDCRSYN"/>
</dbReference>
<dbReference type="EC" id="2.3.1.184" evidence="6"/>
<evidence type="ECO:0000256" key="2">
    <source>
        <dbReference type="ARBA" id="ARBA00022679"/>
    </source>
</evidence>
<dbReference type="GO" id="GO:0007165">
    <property type="term" value="P:signal transduction"/>
    <property type="evidence" value="ECO:0007669"/>
    <property type="project" value="TreeGrafter"/>
</dbReference>
<name>A0A7X0KNJ6_9HYPH</name>
<keyword evidence="4 5" id="KW-0071">Autoinducer synthesis</keyword>
<comment type="catalytic activity">
    <reaction evidence="6">
        <text>a fatty acyl-[ACP] + S-adenosyl-L-methionine = an N-acyl-L-homoserine lactone + S-methyl-5'-thioadenosine + holo-[ACP] + H(+)</text>
        <dbReference type="Rhea" id="RHEA:10096"/>
        <dbReference type="Rhea" id="RHEA-COMP:9685"/>
        <dbReference type="Rhea" id="RHEA-COMP:14125"/>
        <dbReference type="ChEBI" id="CHEBI:15378"/>
        <dbReference type="ChEBI" id="CHEBI:17509"/>
        <dbReference type="ChEBI" id="CHEBI:55474"/>
        <dbReference type="ChEBI" id="CHEBI:59789"/>
        <dbReference type="ChEBI" id="CHEBI:64479"/>
        <dbReference type="ChEBI" id="CHEBI:138651"/>
        <dbReference type="EC" id="2.3.1.184"/>
    </reaction>
</comment>
<dbReference type="Proteomes" id="UP000536262">
    <property type="component" value="Unassembled WGS sequence"/>
</dbReference>
<keyword evidence="3 6" id="KW-0949">S-adenosyl-L-methionine</keyword>
<dbReference type="Pfam" id="PF00765">
    <property type="entry name" value="Autoind_synth"/>
    <property type="match status" value="1"/>
</dbReference>
<accession>A0A7X0KNJ6</accession>
<evidence type="ECO:0000256" key="5">
    <source>
        <dbReference type="PROSITE-ProRule" id="PRU00533"/>
    </source>
</evidence>
<dbReference type="PANTHER" id="PTHR39322">
    <property type="entry name" value="ACYL-HOMOSERINE-LACTONE SYNTHASE"/>
    <property type="match status" value="1"/>
</dbReference>
<evidence type="ECO:0000256" key="6">
    <source>
        <dbReference type="RuleBase" id="RU361135"/>
    </source>
</evidence>
<dbReference type="RefSeq" id="WP_184701917.1">
    <property type="nucleotide sequence ID" value="NZ_BAABEG010000001.1"/>
</dbReference>
<keyword evidence="1 5" id="KW-0673">Quorum sensing</keyword>
<comment type="caution">
    <text evidence="7">The sequence shown here is derived from an EMBL/GenBank/DDBJ whole genome shotgun (WGS) entry which is preliminary data.</text>
</comment>
<evidence type="ECO:0000313" key="7">
    <source>
        <dbReference type="EMBL" id="MBB6357237.1"/>
    </source>
</evidence>
<proteinExistence type="inferred from homology"/>
<organism evidence="7 8">
    <name type="scientific">Aminobacter aganoensis</name>
    <dbReference type="NCBI Taxonomy" id="83264"/>
    <lineage>
        <taxon>Bacteria</taxon>
        <taxon>Pseudomonadati</taxon>
        <taxon>Pseudomonadota</taxon>
        <taxon>Alphaproteobacteria</taxon>
        <taxon>Hyphomicrobiales</taxon>
        <taxon>Phyllobacteriaceae</taxon>
        <taxon>Aminobacter</taxon>
    </lineage>
</organism>